<evidence type="ECO:0000256" key="2">
    <source>
        <dbReference type="SAM" id="Phobius"/>
    </source>
</evidence>
<dbReference type="Proteomes" id="UP001607302">
    <property type="component" value="Unassembled WGS sequence"/>
</dbReference>
<keyword evidence="2" id="KW-0812">Transmembrane</keyword>
<evidence type="ECO:0000256" key="1">
    <source>
        <dbReference type="SAM" id="MobiDB-lite"/>
    </source>
</evidence>
<evidence type="ECO:0000313" key="3">
    <source>
        <dbReference type="EMBL" id="KAL2733897.1"/>
    </source>
</evidence>
<feature type="compositionally biased region" description="Polar residues" evidence="1">
    <location>
        <begin position="1"/>
        <end position="12"/>
    </location>
</feature>
<comment type="caution">
    <text evidence="3">The sequence shown here is derived from an EMBL/GenBank/DDBJ whole genome shotgun (WGS) entry which is preliminary data.</text>
</comment>
<feature type="transmembrane region" description="Helical" evidence="2">
    <location>
        <begin position="67"/>
        <end position="89"/>
    </location>
</feature>
<gene>
    <name evidence="3" type="ORF">V1478_003595</name>
</gene>
<sequence>MSSKVGSTSTQEDSQRKSRVERLMENLERDRAFPEGRSLFPRFRGSLREKEEKEEEEEEEKKRKNNVALLLLLLLLMMMMMVGVCGVGADASSAIGGGKWLQQVQGLTKVSVSLVTWSLALPLSRMKLLEDDEITALLYLTFVIRDSRR</sequence>
<feature type="compositionally biased region" description="Basic and acidic residues" evidence="1">
    <location>
        <begin position="13"/>
        <end position="34"/>
    </location>
</feature>
<organism evidence="3 4">
    <name type="scientific">Vespula squamosa</name>
    <name type="common">Southern yellow jacket</name>
    <name type="synonym">Wasp</name>
    <dbReference type="NCBI Taxonomy" id="30214"/>
    <lineage>
        <taxon>Eukaryota</taxon>
        <taxon>Metazoa</taxon>
        <taxon>Ecdysozoa</taxon>
        <taxon>Arthropoda</taxon>
        <taxon>Hexapoda</taxon>
        <taxon>Insecta</taxon>
        <taxon>Pterygota</taxon>
        <taxon>Neoptera</taxon>
        <taxon>Endopterygota</taxon>
        <taxon>Hymenoptera</taxon>
        <taxon>Apocrita</taxon>
        <taxon>Aculeata</taxon>
        <taxon>Vespoidea</taxon>
        <taxon>Vespidae</taxon>
        <taxon>Vespinae</taxon>
        <taxon>Vespula</taxon>
    </lineage>
</organism>
<feature type="region of interest" description="Disordered" evidence="1">
    <location>
        <begin position="44"/>
        <end position="63"/>
    </location>
</feature>
<feature type="region of interest" description="Disordered" evidence="1">
    <location>
        <begin position="1"/>
        <end position="37"/>
    </location>
</feature>
<keyword evidence="2" id="KW-1133">Transmembrane helix</keyword>
<reference evidence="3 4" key="1">
    <citation type="journal article" date="2024" name="Ann. Entomol. Soc. Am.">
        <title>Genomic analyses of the southern and eastern yellowjacket wasps (Hymenoptera: Vespidae) reveal evolutionary signatures of social life.</title>
        <authorList>
            <person name="Catto M.A."/>
            <person name="Caine P.B."/>
            <person name="Orr S.E."/>
            <person name="Hunt B.G."/>
            <person name="Goodisman M.A.D."/>
        </authorList>
    </citation>
    <scope>NUCLEOTIDE SEQUENCE [LARGE SCALE GENOMIC DNA]</scope>
    <source>
        <strain evidence="3">233</strain>
        <tissue evidence="3">Head and thorax</tissue>
    </source>
</reference>
<accession>A0ABD2BMA7</accession>
<keyword evidence="4" id="KW-1185">Reference proteome</keyword>
<dbReference type="AlphaFoldDB" id="A0ABD2BMA7"/>
<proteinExistence type="predicted"/>
<name>A0ABD2BMA7_VESSQ</name>
<dbReference type="EMBL" id="JAUDFV010000074">
    <property type="protein sequence ID" value="KAL2733897.1"/>
    <property type="molecule type" value="Genomic_DNA"/>
</dbReference>
<evidence type="ECO:0000313" key="4">
    <source>
        <dbReference type="Proteomes" id="UP001607302"/>
    </source>
</evidence>
<protein>
    <submittedName>
        <fullName evidence="3">Uncharacterized protein</fullName>
    </submittedName>
</protein>
<keyword evidence="2" id="KW-0472">Membrane</keyword>